<dbReference type="SMR" id="A0A1I7SAR4"/>
<evidence type="ECO:0000313" key="6">
    <source>
        <dbReference type="WBParaSite" id="BXY_1011100.1"/>
    </source>
</evidence>
<dbReference type="WBParaSite" id="BXY_1011100.1">
    <property type="protein sequence ID" value="BXY_1011100.1"/>
    <property type="gene ID" value="BXY_1011100"/>
</dbReference>
<dbReference type="AlphaFoldDB" id="A0A1I7SAR4"/>
<evidence type="ECO:0000313" key="5">
    <source>
        <dbReference type="Proteomes" id="UP000659654"/>
    </source>
</evidence>
<protein>
    <submittedName>
        <fullName evidence="2">(pine wood nematode) hypothetical protein</fullName>
    </submittedName>
</protein>
<reference evidence="6" key="1">
    <citation type="submission" date="2016-11" db="UniProtKB">
        <authorList>
            <consortium name="WormBaseParasite"/>
        </authorList>
    </citation>
    <scope>IDENTIFICATION</scope>
</reference>
<dbReference type="EMBL" id="CAJFDI010000005">
    <property type="protein sequence ID" value="CAD5233201.1"/>
    <property type="molecule type" value="Genomic_DNA"/>
</dbReference>
<keyword evidence="5" id="KW-1185">Reference proteome</keyword>
<dbReference type="Proteomes" id="UP000659654">
    <property type="component" value="Unassembled WGS sequence"/>
</dbReference>
<gene>
    <name evidence="2" type="ORF">BXYJ_LOCUS13292</name>
</gene>
<dbReference type="Proteomes" id="UP000582659">
    <property type="component" value="Unassembled WGS sequence"/>
</dbReference>
<dbReference type="Proteomes" id="UP000095284">
    <property type="component" value="Unplaced"/>
</dbReference>
<evidence type="ECO:0000313" key="4">
    <source>
        <dbReference type="Proteomes" id="UP000095284"/>
    </source>
</evidence>
<dbReference type="EMBL" id="CAJFCV020000005">
    <property type="protein sequence ID" value="CAG9126859.1"/>
    <property type="molecule type" value="Genomic_DNA"/>
</dbReference>
<keyword evidence="1" id="KW-1133">Transmembrane helix</keyword>
<reference evidence="3" key="2">
    <citation type="submission" date="2020-08" db="EMBL/GenBank/DDBJ databases">
        <authorList>
            <person name="Kikuchi T."/>
        </authorList>
    </citation>
    <scope>NUCLEOTIDE SEQUENCE</scope>
    <source>
        <strain evidence="2">Ka4C1</strain>
    </source>
</reference>
<organism evidence="4 6">
    <name type="scientific">Bursaphelenchus xylophilus</name>
    <name type="common">Pinewood nematode worm</name>
    <name type="synonym">Aphelenchoides xylophilus</name>
    <dbReference type="NCBI Taxonomy" id="6326"/>
    <lineage>
        <taxon>Eukaryota</taxon>
        <taxon>Metazoa</taxon>
        <taxon>Ecdysozoa</taxon>
        <taxon>Nematoda</taxon>
        <taxon>Chromadorea</taxon>
        <taxon>Rhabditida</taxon>
        <taxon>Tylenchina</taxon>
        <taxon>Tylenchomorpha</taxon>
        <taxon>Aphelenchoidea</taxon>
        <taxon>Aphelenchoididae</taxon>
        <taxon>Bursaphelenchus</taxon>
    </lineage>
</organism>
<name>A0A1I7SAR4_BURXY</name>
<feature type="transmembrane region" description="Helical" evidence="1">
    <location>
        <begin position="31"/>
        <end position="56"/>
    </location>
</feature>
<evidence type="ECO:0000313" key="3">
    <source>
        <dbReference type="EMBL" id="CAG9126859.1"/>
    </source>
</evidence>
<keyword evidence="1" id="KW-0472">Membrane</keyword>
<evidence type="ECO:0000256" key="1">
    <source>
        <dbReference type="SAM" id="Phobius"/>
    </source>
</evidence>
<accession>A0A1I7SAR4</accession>
<sequence>MSNNRSVNYQTHLFNYQLEQINNRLTQLSTLVVFLMAGLSLFLFLLAVLLGFCLWIQWRKRKRWTRMGFYRRDSILQQHLLKTDQNNKD</sequence>
<proteinExistence type="predicted"/>
<keyword evidence="1" id="KW-0812">Transmembrane</keyword>
<evidence type="ECO:0000313" key="2">
    <source>
        <dbReference type="EMBL" id="CAD5233201.1"/>
    </source>
</evidence>